<protein>
    <submittedName>
        <fullName evidence="1">Uncharacterized protein</fullName>
    </submittedName>
</protein>
<proteinExistence type="predicted"/>
<organism evidence="1 2">
    <name type="scientific">Chitinophaga filiformis</name>
    <name type="common">Myxococcus filiformis</name>
    <name type="synonym">Flexibacter filiformis</name>
    <dbReference type="NCBI Taxonomy" id="104663"/>
    <lineage>
        <taxon>Bacteria</taxon>
        <taxon>Pseudomonadati</taxon>
        <taxon>Bacteroidota</taxon>
        <taxon>Chitinophagia</taxon>
        <taxon>Chitinophagales</taxon>
        <taxon>Chitinophagaceae</taxon>
        <taxon>Chitinophaga</taxon>
    </lineage>
</organism>
<gene>
    <name evidence="1" type="ORF">SAMN04488121_101953</name>
</gene>
<evidence type="ECO:0000313" key="2">
    <source>
        <dbReference type="Proteomes" id="UP000199045"/>
    </source>
</evidence>
<dbReference type="EMBL" id="FNBN01000001">
    <property type="protein sequence ID" value="SDF15249.1"/>
    <property type="molecule type" value="Genomic_DNA"/>
</dbReference>
<dbReference type="Proteomes" id="UP000199045">
    <property type="component" value="Unassembled WGS sequence"/>
</dbReference>
<name>A0A1G7ISG1_CHIFI</name>
<dbReference type="STRING" id="104663.SAMN04488121_101953"/>
<accession>A0A1G7ISG1</accession>
<evidence type="ECO:0000313" key="1">
    <source>
        <dbReference type="EMBL" id="SDF15249.1"/>
    </source>
</evidence>
<sequence length="72" mass="7910">MNLKVKPTSRTTAKFLELHISTLESLCVNGWLVNGRTGQTGKTFGHVSEHSDTLSSIVANVNCVAYEINDFQ</sequence>
<dbReference type="AlphaFoldDB" id="A0A1G7ISG1"/>
<reference evidence="1 2" key="1">
    <citation type="submission" date="2016-10" db="EMBL/GenBank/DDBJ databases">
        <authorList>
            <person name="de Groot N.N."/>
        </authorList>
    </citation>
    <scope>NUCLEOTIDE SEQUENCE [LARGE SCALE GENOMIC DNA]</scope>
    <source>
        <strain evidence="1 2">DSM 527</strain>
    </source>
</reference>